<feature type="region of interest" description="Disordered" evidence="1">
    <location>
        <begin position="1"/>
        <end position="40"/>
    </location>
</feature>
<organism evidence="2 3">
    <name type="scientific">Chloropicon primus</name>
    <dbReference type="NCBI Taxonomy" id="1764295"/>
    <lineage>
        <taxon>Eukaryota</taxon>
        <taxon>Viridiplantae</taxon>
        <taxon>Chlorophyta</taxon>
        <taxon>Chloropicophyceae</taxon>
        <taxon>Chloropicales</taxon>
        <taxon>Chloropicaceae</taxon>
        <taxon>Chloropicon</taxon>
    </lineage>
</organism>
<feature type="region of interest" description="Disordered" evidence="1">
    <location>
        <begin position="57"/>
        <end position="105"/>
    </location>
</feature>
<dbReference type="PANTHER" id="PTHR34044:SF1">
    <property type="entry name" value="NUCLEAR PROTEIN"/>
    <property type="match status" value="1"/>
</dbReference>
<feature type="compositionally biased region" description="Polar residues" evidence="1">
    <location>
        <begin position="1"/>
        <end position="11"/>
    </location>
</feature>
<reference evidence="2 3" key="1">
    <citation type="submission" date="2018-07" db="EMBL/GenBank/DDBJ databases">
        <title>The complete nuclear genome of the prasinophyte Chloropicon primus (CCMP1205).</title>
        <authorList>
            <person name="Pombert J.-F."/>
            <person name="Otis C."/>
            <person name="Turmel M."/>
            <person name="Lemieux C."/>
        </authorList>
    </citation>
    <scope>NUCLEOTIDE SEQUENCE [LARGE SCALE GENOMIC DNA]</scope>
    <source>
        <strain evidence="2 3">CCMP1205</strain>
    </source>
</reference>
<feature type="compositionally biased region" description="Basic and acidic residues" evidence="1">
    <location>
        <begin position="62"/>
        <end position="88"/>
    </location>
</feature>
<accession>A0A5B8MM89</accession>
<evidence type="ECO:0000256" key="1">
    <source>
        <dbReference type="SAM" id="MobiDB-lite"/>
    </source>
</evidence>
<dbReference type="OrthoDB" id="38730at2759"/>
<evidence type="ECO:0008006" key="4">
    <source>
        <dbReference type="Google" id="ProtNLM"/>
    </source>
</evidence>
<proteinExistence type="predicted"/>
<protein>
    <recommendedName>
        <fullName evidence="4">Ketopantoate reductase N-terminal domain-containing protein</fullName>
    </recommendedName>
</protein>
<dbReference type="AlphaFoldDB" id="A0A5B8MM89"/>
<evidence type="ECO:0000313" key="2">
    <source>
        <dbReference type="EMBL" id="QDZ21569.1"/>
    </source>
</evidence>
<sequence length="374" mass="40638">MKGLGVTTTWSPGGRVGGQGKGGVARGRGRRQAKGLRAGSQGKELYCVSRETGNDGSMLFKFSEEKPKEEKPKEEEVAVEEKVEEVEPKAMTTTKKKPKGFGGAKRASKSKVQPIVIVGAGRVGQALAEMGNGVDLVLKRGDKFPSDLEGRCPIVVCTRNDVLEDVVYGIPPGRWEDLVFLQNGVLQPWLEKMGLQNCSQMLAYFAVARAGEKPTDGKTELNPEGLTSITGKWAEEVAERLHLSDLSCHVLNKEDYDVRMYEKLIWISSFMIVGASNGGCTVGAVCDNHRDQLAEVINELAGVISSNYGCNFPPALVDRLVAYGRSVAHFPTAVKELPWRNGFFYDISQNALKSGAQDPAPLHTKMLEALNVLA</sequence>
<name>A0A5B8MM89_9CHLO</name>
<dbReference type="EMBL" id="CP031039">
    <property type="protein sequence ID" value="QDZ21569.1"/>
    <property type="molecule type" value="Genomic_DNA"/>
</dbReference>
<dbReference type="PANTHER" id="PTHR34044">
    <property type="entry name" value="NUCLEAR PROTEIN"/>
    <property type="match status" value="1"/>
</dbReference>
<evidence type="ECO:0000313" key="3">
    <source>
        <dbReference type="Proteomes" id="UP000316726"/>
    </source>
</evidence>
<dbReference type="STRING" id="1764295.A0A5B8MM89"/>
<keyword evidence="3" id="KW-1185">Reference proteome</keyword>
<gene>
    <name evidence="2" type="ORF">A3770_06p40870</name>
</gene>
<dbReference type="Proteomes" id="UP000316726">
    <property type="component" value="Chromosome 6"/>
</dbReference>
<feature type="compositionally biased region" description="Gly residues" evidence="1">
    <location>
        <begin position="14"/>
        <end position="26"/>
    </location>
</feature>